<accession>K0DZ06</accession>
<dbReference type="EMBL" id="JX430082">
    <property type="protein sequence ID" value="AFT91281.1"/>
    <property type="molecule type" value="Genomic_DNA"/>
</dbReference>
<reference evidence="2" key="1">
    <citation type="submission" date="2012-07" db="EMBL/GenBank/DDBJ databases">
        <title>Neotyphodium uncinatum genome sequence.</title>
        <authorList>
            <person name="Pan J."/>
            <person name="Schardl C."/>
        </authorList>
    </citation>
    <scope>NUCLEOTIDE SEQUENCE</scope>
    <source>
        <strain evidence="2">E167</strain>
    </source>
</reference>
<dbReference type="CDD" id="cd02440">
    <property type="entry name" value="AdoMet_MTases"/>
    <property type="match status" value="1"/>
</dbReference>
<dbReference type="SUPFAM" id="SSF53335">
    <property type="entry name" value="S-adenosyl-L-methionine-dependent methyltransferases"/>
    <property type="match status" value="1"/>
</dbReference>
<dbReference type="AlphaFoldDB" id="K0DZ06"/>
<gene>
    <name evidence="2" type="primary">lolM</name>
</gene>
<dbReference type="InterPro" id="IPR041698">
    <property type="entry name" value="Methyltransf_25"/>
</dbReference>
<dbReference type="Pfam" id="PF13649">
    <property type="entry name" value="Methyltransf_25"/>
    <property type="match status" value="1"/>
</dbReference>
<feature type="domain" description="Methyltransferase" evidence="1">
    <location>
        <begin position="46"/>
        <end position="146"/>
    </location>
</feature>
<evidence type="ECO:0000313" key="2">
    <source>
        <dbReference type="EMBL" id="AFT91281.1"/>
    </source>
</evidence>
<dbReference type="InterPro" id="IPR029063">
    <property type="entry name" value="SAM-dependent_MTases_sf"/>
</dbReference>
<organism evidence="2">
    <name type="scientific">Epichloe uncinata</name>
    <name type="common">Endophyte fungus</name>
    <name type="synonym">Neotyphodium uncinatum</name>
    <dbReference type="NCBI Taxonomy" id="5050"/>
    <lineage>
        <taxon>Eukaryota</taxon>
        <taxon>Fungi</taxon>
        <taxon>Dikarya</taxon>
        <taxon>Ascomycota</taxon>
        <taxon>Pezizomycotina</taxon>
        <taxon>Sordariomycetes</taxon>
        <taxon>Hypocreomycetidae</taxon>
        <taxon>Hypocreales</taxon>
        <taxon>Clavicipitaceae</taxon>
        <taxon>Epichloe</taxon>
    </lineage>
</organism>
<sequence length="279" mass="30723">MTVNSSVKQEYDAQAAIYDGYMDRPSGVIERQLFTAALGNCTGLTVLDLGGGTGLKAREAADAGASAVDVIDLSPEMMRVGRDAEQAGPRRGKDILRWYEGDVTRADLVETLPGLRGPYDLVIVGWTFDHAHDRAQLEAMWHNAVVRLKLGTGRLLVVRNGDPRSPAVTGGRYGIRYADHVPIPGGFRFRDQMIRWGGGGQKQGKNPDQFEILADYECTALEVMYSGSHEMYHQFGLTDIRVQPYEETAAVRADPAFWAQFLENPCLAVVTARKMGMVE</sequence>
<protein>
    <submittedName>
        <fullName evidence="2">LolM</fullName>
    </submittedName>
</protein>
<dbReference type="Gene3D" id="3.40.50.150">
    <property type="entry name" value="Vaccinia Virus protein VP39"/>
    <property type="match status" value="1"/>
</dbReference>
<evidence type="ECO:0000259" key="1">
    <source>
        <dbReference type="Pfam" id="PF13649"/>
    </source>
</evidence>
<name>K0DZ06_EPIUN</name>
<proteinExistence type="predicted"/>